<evidence type="ECO:0000313" key="7">
    <source>
        <dbReference type="Proteomes" id="UP000235347"/>
    </source>
</evidence>
<dbReference type="GO" id="GO:0003677">
    <property type="term" value="F:DNA binding"/>
    <property type="evidence" value="ECO:0007669"/>
    <property type="project" value="UniProtKB-KW"/>
</dbReference>
<keyword evidence="4" id="KW-0804">Transcription</keyword>
<dbReference type="Pfam" id="PF03466">
    <property type="entry name" value="LysR_substrate"/>
    <property type="match status" value="1"/>
</dbReference>
<dbReference type="PROSITE" id="PS50931">
    <property type="entry name" value="HTH_LYSR"/>
    <property type="match status" value="1"/>
</dbReference>
<dbReference type="GO" id="GO:0003700">
    <property type="term" value="F:DNA-binding transcription factor activity"/>
    <property type="evidence" value="ECO:0007669"/>
    <property type="project" value="InterPro"/>
</dbReference>
<dbReference type="InterPro" id="IPR000847">
    <property type="entry name" value="LysR_HTH_N"/>
</dbReference>
<dbReference type="InterPro" id="IPR050176">
    <property type="entry name" value="LTTR"/>
</dbReference>
<dbReference type="Gene3D" id="3.40.190.10">
    <property type="entry name" value="Periplasmic binding protein-like II"/>
    <property type="match status" value="2"/>
</dbReference>
<dbReference type="InterPro" id="IPR005119">
    <property type="entry name" value="LysR_subst-bd"/>
</dbReference>
<keyword evidence="2" id="KW-0805">Transcription regulation</keyword>
<accession>A0A2N7WGA8</accession>
<evidence type="ECO:0000259" key="5">
    <source>
        <dbReference type="PROSITE" id="PS50931"/>
    </source>
</evidence>
<protein>
    <submittedName>
        <fullName evidence="6">LysR family transcriptional regulator</fullName>
    </submittedName>
</protein>
<comment type="similarity">
    <text evidence="1">Belongs to the LysR transcriptional regulatory family.</text>
</comment>
<keyword evidence="7" id="KW-1185">Reference proteome</keyword>
<evidence type="ECO:0000313" key="6">
    <source>
        <dbReference type="EMBL" id="PMS28345.1"/>
    </source>
</evidence>
<organism evidence="6 7">
    <name type="scientific">Trinickia soli</name>
    <dbReference type="NCBI Taxonomy" id="380675"/>
    <lineage>
        <taxon>Bacteria</taxon>
        <taxon>Pseudomonadati</taxon>
        <taxon>Pseudomonadota</taxon>
        <taxon>Betaproteobacteria</taxon>
        <taxon>Burkholderiales</taxon>
        <taxon>Burkholderiaceae</taxon>
        <taxon>Trinickia</taxon>
    </lineage>
</organism>
<dbReference type="EMBL" id="PNYB01000001">
    <property type="protein sequence ID" value="PMS28345.1"/>
    <property type="molecule type" value="Genomic_DNA"/>
</dbReference>
<dbReference type="Gene3D" id="1.10.10.10">
    <property type="entry name" value="Winged helix-like DNA-binding domain superfamily/Winged helix DNA-binding domain"/>
    <property type="match status" value="1"/>
</dbReference>
<reference evidence="6 7" key="1">
    <citation type="submission" date="2018-01" db="EMBL/GenBank/DDBJ databases">
        <title>Whole genome analyses suggest that Burkholderia sensu lato contains two further novel genera in the rhizoxinica-symbiotica group Mycetohabitans gen. nov., and Trinickia gen. nov.: implications for the evolution of diazotrophy and nodulation in the Burkholderiaceae.</title>
        <authorList>
            <person name="Estrada-de los Santos P."/>
            <person name="Palmer M."/>
            <person name="Chavez-Ramirez B."/>
            <person name="Beukes C."/>
            <person name="Steenkamp E.T."/>
            <person name="Hirsch A.M."/>
            <person name="Manyaka P."/>
            <person name="Maluk M."/>
            <person name="Lafos M."/>
            <person name="Crook M."/>
            <person name="Gross E."/>
            <person name="Simon M.F."/>
            <person name="Bueno dos Reis Junior F."/>
            <person name="Poole P.S."/>
            <person name="Venter S.N."/>
            <person name="James E.K."/>
        </authorList>
    </citation>
    <scope>NUCLEOTIDE SEQUENCE [LARGE SCALE GENOMIC DNA]</scope>
    <source>
        <strain evidence="6 7">GP25-8</strain>
    </source>
</reference>
<keyword evidence="3" id="KW-0238">DNA-binding</keyword>
<dbReference type="Pfam" id="PF00126">
    <property type="entry name" value="HTH_1"/>
    <property type="match status" value="1"/>
</dbReference>
<evidence type="ECO:0000256" key="2">
    <source>
        <dbReference type="ARBA" id="ARBA00023015"/>
    </source>
</evidence>
<evidence type="ECO:0000256" key="4">
    <source>
        <dbReference type="ARBA" id="ARBA00023163"/>
    </source>
</evidence>
<evidence type="ECO:0000256" key="3">
    <source>
        <dbReference type="ARBA" id="ARBA00023125"/>
    </source>
</evidence>
<sequence>MSQTNFDVAALRSFVTGMDLGSFAKAADRVGRSTSAVSAQIRKLEEQVGAPLFRKAGRGLGLTDAGEVMLRYARRLVELNDEAIVAARGTDLEGWVRLGLQEDFGESLLPGVLGRFARAHPKVRIEARVARNADLTSRLDAGELDLALVWDDLDLSMHARRAAGLSVELAKPAIHWIGSDELQWTAESGEPLPLVLFDGACMVCSLATDALDRAGIAWRVALTSPSLAGLWAAAAAGLGVTVRSPFGLPSTVRTLDPQTYGLPTLPTLGLSLVRASNVATPPVDLLATIVMDAVRGYASPPLTPASPAQSHLPHRARAYA</sequence>
<dbReference type="SUPFAM" id="SSF46785">
    <property type="entry name" value="Winged helix' DNA-binding domain"/>
    <property type="match status" value="1"/>
</dbReference>
<dbReference type="PANTHER" id="PTHR30579">
    <property type="entry name" value="TRANSCRIPTIONAL REGULATOR"/>
    <property type="match status" value="1"/>
</dbReference>
<comment type="caution">
    <text evidence="6">The sequence shown here is derived from an EMBL/GenBank/DDBJ whole genome shotgun (WGS) entry which is preliminary data.</text>
</comment>
<evidence type="ECO:0000256" key="1">
    <source>
        <dbReference type="ARBA" id="ARBA00009437"/>
    </source>
</evidence>
<gene>
    <name evidence="6" type="ORF">C0Z19_01070</name>
</gene>
<dbReference type="SUPFAM" id="SSF53850">
    <property type="entry name" value="Periplasmic binding protein-like II"/>
    <property type="match status" value="1"/>
</dbReference>
<proteinExistence type="inferred from homology"/>
<dbReference type="PANTHER" id="PTHR30579:SF7">
    <property type="entry name" value="HTH-TYPE TRANSCRIPTIONAL REGULATOR LRHA-RELATED"/>
    <property type="match status" value="1"/>
</dbReference>
<name>A0A2N7WGA8_9BURK</name>
<dbReference type="RefSeq" id="WP_102607934.1">
    <property type="nucleotide sequence ID" value="NZ_CADIKD010000006.1"/>
</dbReference>
<dbReference type="AlphaFoldDB" id="A0A2N7WGA8"/>
<feature type="domain" description="HTH lysR-type" evidence="5">
    <location>
        <begin position="6"/>
        <end position="63"/>
    </location>
</feature>
<dbReference type="Proteomes" id="UP000235347">
    <property type="component" value="Unassembled WGS sequence"/>
</dbReference>
<dbReference type="InterPro" id="IPR036390">
    <property type="entry name" value="WH_DNA-bd_sf"/>
</dbReference>
<dbReference type="InterPro" id="IPR036388">
    <property type="entry name" value="WH-like_DNA-bd_sf"/>
</dbReference>